<reference evidence="2" key="1">
    <citation type="submission" date="2023-03" db="EMBL/GenBank/DDBJ databases">
        <title>Actinorhabdospora filicis NBRC 111898.</title>
        <authorList>
            <person name="Ichikawa N."/>
            <person name="Sato H."/>
            <person name="Tonouchi N."/>
        </authorList>
    </citation>
    <scope>NUCLEOTIDE SEQUENCE</scope>
    <source>
        <strain evidence="2">NBRC 111898</strain>
    </source>
</reference>
<organism evidence="2 3">
    <name type="scientific">Actinorhabdospora filicis</name>
    <dbReference type="NCBI Taxonomy" id="1785913"/>
    <lineage>
        <taxon>Bacteria</taxon>
        <taxon>Bacillati</taxon>
        <taxon>Actinomycetota</taxon>
        <taxon>Actinomycetes</taxon>
        <taxon>Micromonosporales</taxon>
        <taxon>Micromonosporaceae</taxon>
        <taxon>Actinorhabdospora</taxon>
    </lineage>
</organism>
<gene>
    <name evidence="2" type="ORF">Afil01_14490</name>
</gene>
<sequence length="333" mass="36170">MLCHRYAFGDVRALVTGLELPAPTLARLRRLCLFGQRLADLDAEDFDMGGLLDDAGPELRALVVRARRCRMPQEPGEVDRGALKTMRPAFRLLLEVLEARWRRGDMAGLVSCAHIMSEYLPLLIWESVWGHAGDPALLPSTMAVEDSRFGDREAQDERRCEHNRTDAGATQRSLKVATGPGEGWRAYLDRQHSNVSHALAVCAARCRSRCGVMNTLDADVAESLAVRNGVALAFGDSALIRLRHAAPVGHGFGVPSREEVMEVWLRSREAIAKRGDIGAAVATEDGFCLPGLPSLFSALAGVELEADTLLRDVADLTVRTLASVRPAPQGSGT</sequence>
<evidence type="ECO:0000256" key="1">
    <source>
        <dbReference type="SAM" id="MobiDB-lite"/>
    </source>
</evidence>
<protein>
    <submittedName>
        <fullName evidence="2">Uncharacterized protein</fullName>
    </submittedName>
</protein>
<name>A0A9W6W256_9ACTN</name>
<comment type="caution">
    <text evidence="2">The sequence shown here is derived from an EMBL/GenBank/DDBJ whole genome shotgun (WGS) entry which is preliminary data.</text>
</comment>
<accession>A0A9W6W256</accession>
<evidence type="ECO:0000313" key="3">
    <source>
        <dbReference type="Proteomes" id="UP001165079"/>
    </source>
</evidence>
<evidence type="ECO:0000313" key="2">
    <source>
        <dbReference type="EMBL" id="GLZ76642.1"/>
    </source>
</evidence>
<feature type="region of interest" description="Disordered" evidence="1">
    <location>
        <begin position="150"/>
        <end position="175"/>
    </location>
</feature>
<dbReference type="Proteomes" id="UP001165079">
    <property type="component" value="Unassembled WGS sequence"/>
</dbReference>
<dbReference type="AlphaFoldDB" id="A0A9W6W256"/>
<keyword evidence="3" id="KW-1185">Reference proteome</keyword>
<dbReference type="EMBL" id="BSTX01000001">
    <property type="protein sequence ID" value="GLZ76642.1"/>
    <property type="molecule type" value="Genomic_DNA"/>
</dbReference>
<feature type="compositionally biased region" description="Basic and acidic residues" evidence="1">
    <location>
        <begin position="150"/>
        <end position="165"/>
    </location>
</feature>
<proteinExistence type="predicted"/>